<dbReference type="InterPro" id="IPR011249">
    <property type="entry name" value="Metalloenz_LuxS/M16"/>
</dbReference>
<dbReference type="AlphaFoldDB" id="A0A098VVW5"/>
<dbReference type="Pfam" id="PF16187">
    <property type="entry name" value="Peptidase_M16_M"/>
    <property type="match status" value="1"/>
</dbReference>
<dbReference type="Proteomes" id="UP000029725">
    <property type="component" value="Unassembled WGS sequence"/>
</dbReference>
<dbReference type="SUPFAM" id="SSF63411">
    <property type="entry name" value="LuxS/MPP-like metallohydrolase"/>
    <property type="match status" value="5"/>
</dbReference>
<dbReference type="PANTHER" id="PTHR43690">
    <property type="entry name" value="NARDILYSIN"/>
    <property type="match status" value="1"/>
</dbReference>
<keyword evidence="15" id="KW-1185">Reference proteome</keyword>
<comment type="caution">
    <text evidence="14">The sequence shown here is derived from an EMBL/GenBank/DDBJ whole genome shotgun (WGS) entry which is preliminary data.</text>
</comment>
<feature type="domain" description="Coenzyme PQQ synthesis protein F-like C-terminal lobe" evidence="13">
    <location>
        <begin position="943"/>
        <end position="1043"/>
    </location>
</feature>
<dbReference type="Pfam" id="PF05193">
    <property type="entry name" value="Peptidase_M16_C"/>
    <property type="match status" value="1"/>
</dbReference>
<feature type="domain" description="Peptidase M16 C-terminal" evidence="11">
    <location>
        <begin position="194"/>
        <end position="393"/>
    </location>
</feature>
<sequence>MEVGNPLLNVTVLPDPIKGKSDKRKYRQLRLHNEIEVIIIHDPLTDTASASLDVAVGSFMDPPHRPGLAHFLEHLLFMGTEKFPDEAEYQTFLSEHGGYSNAYTDDEHTNYFFDVAWPFLEPALDRFAQFFVAPLFSASCTARERDAVHSEHQKNISDDEWRREQLLRTLADKSHPFHGFGTGNAETLSGESVRDEIISFYYTHYRPARMRLAVLGRQPLEILSGWVVELFSAIGARNGVASETLLSVSELNLPIAATPSSVSKESSIDCAKSTPSSCTSIQCPGPALPILGEARLTRMLCIKPLRRLELHWTARDVRLVWQHRPLDLLAEWVGDERPGSLLSYLKSARLASSLEVGVQEFVGFSTFHVSFEITQKGLKQWKTIAQLFFYWLRFVLGKMDVPKPVGRSSNDGDFGLFSENCCTKPLDGFDSQSDRDTSPLFAMRWAELSAVRAQEFDFLDRIHPTSMVYELTVAMHRYPPAERLRGHAGWMWAMPSQALLCELAEQDLTPARCHIMLLTGDECLHEEGEVCLNSDENPHLALSDGFSTNAESDMDEQEERSDIESEQEERNNEGSEQAVESVMRECLTQFPEVEPWYGTRYATCLLEAKDIEMLQSMHGCLPVPAFRLPERNPFIATASELEVVADGETSPLPKEIAPGLWFKRDDRFGLPKGILFLFLRQSQQGQSSEERFAELLLRGSLLQDLLAEELYDASLAGLEFEFRRSGASVASSKAISTGLVVQISGFSPHLLEMAKRIATRCCEDPATFNSRASEIAITKSMSLGEGECRFSTERERLQRRLQGESKEASFKQASALLSLLLTPTHPGPDAVLRVIEAMDERKIRFNPFDTFASLIHGNFTETQALELHRSLLDLVVGTTTDAHRPSRDSISTLSALHAPIRQLPEGRPVLLVRSGVPGPNCCVHLGAIKAEKIALRNYATALLLAQIMAEPFSDQLRTKEQLGYLVRAQPRLDGNVHGIELVVQSNVKGAAFLARRILEFVNVELLAILKAMRSEDMERHGQALIHRLREEPTTLLSEALPYWASIWRGDQLFTLAEETSHQVSELASERNSVLKFFKEHMVEPALRRIALVVVEPEESRDQEDTHVRDLVNLGLLQDPIVVSIGAEETVSMHDSYCSALGRPDAFFSS</sequence>
<dbReference type="InterPro" id="IPR001431">
    <property type="entry name" value="Pept_M16_Zn_BS"/>
</dbReference>
<evidence type="ECO:0000313" key="14">
    <source>
        <dbReference type="EMBL" id="KGG53065.1"/>
    </source>
</evidence>
<evidence type="ECO:0000256" key="6">
    <source>
        <dbReference type="ARBA" id="ARBA00022833"/>
    </source>
</evidence>
<evidence type="ECO:0000256" key="1">
    <source>
        <dbReference type="ARBA" id="ARBA00001947"/>
    </source>
</evidence>
<accession>A0A098VVW5</accession>
<comment type="similarity">
    <text evidence="2 8">Belongs to the peptidase M16 family.</text>
</comment>
<keyword evidence="6" id="KW-0862">Zinc</keyword>
<dbReference type="RefSeq" id="XP_013239501.1">
    <property type="nucleotide sequence ID" value="XM_013384047.1"/>
</dbReference>
<dbReference type="GO" id="GO:0046872">
    <property type="term" value="F:metal ion binding"/>
    <property type="evidence" value="ECO:0007669"/>
    <property type="project" value="UniProtKB-KW"/>
</dbReference>
<dbReference type="InterPro" id="IPR011765">
    <property type="entry name" value="Pept_M16_N"/>
</dbReference>
<dbReference type="Pfam" id="PF22456">
    <property type="entry name" value="PqqF-like_C_4"/>
    <property type="match status" value="1"/>
</dbReference>
<evidence type="ECO:0000256" key="8">
    <source>
        <dbReference type="RuleBase" id="RU004447"/>
    </source>
</evidence>
<name>A0A098VVW5_9MICR</name>
<evidence type="ECO:0000259" key="11">
    <source>
        <dbReference type="Pfam" id="PF05193"/>
    </source>
</evidence>
<comment type="cofactor">
    <cofactor evidence="1">
        <name>Zn(2+)</name>
        <dbReference type="ChEBI" id="CHEBI:29105"/>
    </cofactor>
</comment>
<evidence type="ECO:0000259" key="13">
    <source>
        <dbReference type="Pfam" id="PF22456"/>
    </source>
</evidence>
<keyword evidence="4" id="KW-0479">Metal-binding</keyword>
<feature type="domain" description="Peptidase M16 middle/third" evidence="12">
    <location>
        <begin position="589"/>
        <end position="830"/>
    </location>
</feature>
<evidence type="ECO:0000313" key="15">
    <source>
        <dbReference type="Proteomes" id="UP000029725"/>
    </source>
</evidence>
<dbReference type="PANTHER" id="PTHR43690:SF18">
    <property type="entry name" value="INSULIN-DEGRADING ENZYME-RELATED"/>
    <property type="match status" value="1"/>
</dbReference>
<dbReference type="OrthoDB" id="952271at2759"/>
<feature type="compositionally biased region" description="Basic and acidic residues" evidence="9">
    <location>
        <begin position="560"/>
        <end position="573"/>
    </location>
</feature>
<dbReference type="MEROPS" id="M16.008"/>
<feature type="region of interest" description="Disordered" evidence="9">
    <location>
        <begin position="542"/>
        <end position="578"/>
    </location>
</feature>
<dbReference type="Pfam" id="PF00675">
    <property type="entry name" value="Peptidase_M16"/>
    <property type="match status" value="1"/>
</dbReference>
<organism evidence="14 15">
    <name type="scientific">Mitosporidium daphniae</name>
    <dbReference type="NCBI Taxonomy" id="1485682"/>
    <lineage>
        <taxon>Eukaryota</taxon>
        <taxon>Fungi</taxon>
        <taxon>Fungi incertae sedis</taxon>
        <taxon>Microsporidia</taxon>
        <taxon>Mitosporidium</taxon>
    </lineage>
</organism>
<evidence type="ECO:0000256" key="3">
    <source>
        <dbReference type="ARBA" id="ARBA00022670"/>
    </source>
</evidence>
<keyword evidence="5" id="KW-0378">Hydrolase</keyword>
<evidence type="ECO:0000256" key="9">
    <source>
        <dbReference type="SAM" id="MobiDB-lite"/>
    </source>
</evidence>
<keyword evidence="7" id="KW-0482">Metalloprotease</keyword>
<feature type="domain" description="Peptidase M16 N-terminal" evidence="10">
    <location>
        <begin position="37"/>
        <end position="171"/>
    </location>
</feature>
<dbReference type="PROSITE" id="PS00143">
    <property type="entry name" value="INSULINASE"/>
    <property type="match status" value="1"/>
</dbReference>
<dbReference type="FunFam" id="3.30.830.10:FF:000012">
    <property type="entry name" value="Protease 3"/>
    <property type="match status" value="1"/>
</dbReference>
<dbReference type="InterPro" id="IPR032632">
    <property type="entry name" value="Peptidase_M16_M"/>
</dbReference>
<dbReference type="GO" id="GO:0005737">
    <property type="term" value="C:cytoplasm"/>
    <property type="evidence" value="ECO:0007669"/>
    <property type="project" value="UniProtKB-ARBA"/>
</dbReference>
<dbReference type="EMBL" id="JMKJ01000015">
    <property type="protein sequence ID" value="KGG53065.1"/>
    <property type="molecule type" value="Genomic_DNA"/>
</dbReference>
<protein>
    <recommendedName>
        <fullName evidence="16">Insulin-degrading enzyme</fullName>
    </recommendedName>
</protein>
<evidence type="ECO:0000259" key="10">
    <source>
        <dbReference type="Pfam" id="PF00675"/>
    </source>
</evidence>
<dbReference type="HOGENOM" id="CLU_004639_1_1_1"/>
<evidence type="ECO:0000256" key="4">
    <source>
        <dbReference type="ARBA" id="ARBA00022723"/>
    </source>
</evidence>
<dbReference type="GO" id="GO:0004222">
    <property type="term" value="F:metalloendopeptidase activity"/>
    <property type="evidence" value="ECO:0007669"/>
    <property type="project" value="InterPro"/>
</dbReference>
<evidence type="ECO:0008006" key="16">
    <source>
        <dbReference type="Google" id="ProtNLM"/>
    </source>
</evidence>
<dbReference type="VEuPathDB" id="MicrosporidiaDB:DI09_113p60"/>
<evidence type="ECO:0000256" key="7">
    <source>
        <dbReference type="ARBA" id="ARBA00023049"/>
    </source>
</evidence>
<keyword evidence="3" id="KW-0645">Protease</keyword>
<dbReference type="GeneID" id="25258053"/>
<evidence type="ECO:0000256" key="5">
    <source>
        <dbReference type="ARBA" id="ARBA00022801"/>
    </source>
</evidence>
<dbReference type="Gene3D" id="3.30.830.10">
    <property type="entry name" value="Metalloenzyme, LuxS/M16 peptidase-like"/>
    <property type="match status" value="4"/>
</dbReference>
<dbReference type="GO" id="GO:0006508">
    <property type="term" value="P:proteolysis"/>
    <property type="evidence" value="ECO:0007669"/>
    <property type="project" value="UniProtKB-KW"/>
</dbReference>
<proteinExistence type="inferred from homology"/>
<reference evidence="14 15" key="1">
    <citation type="submission" date="2014-04" db="EMBL/GenBank/DDBJ databases">
        <title>A new species of microsporidia sheds light on the evolution of extreme parasitism.</title>
        <authorList>
            <person name="Haag K.L."/>
            <person name="James T.Y."/>
            <person name="Larsson R."/>
            <person name="Schaer T.M."/>
            <person name="Refardt D."/>
            <person name="Pombert J.-F."/>
            <person name="Ebert D."/>
        </authorList>
    </citation>
    <scope>NUCLEOTIDE SEQUENCE [LARGE SCALE GENOMIC DNA]</scope>
    <source>
        <strain evidence="14 15">UGP3</strain>
        <tissue evidence="14">Spores</tissue>
    </source>
</reference>
<gene>
    <name evidence="14" type="ORF">DI09_113p60</name>
</gene>
<dbReference type="InterPro" id="IPR054734">
    <property type="entry name" value="PqqF-like_C_4"/>
</dbReference>
<evidence type="ECO:0000256" key="2">
    <source>
        <dbReference type="ARBA" id="ARBA00007261"/>
    </source>
</evidence>
<dbReference type="InterPro" id="IPR050626">
    <property type="entry name" value="Peptidase_M16"/>
</dbReference>
<dbReference type="InterPro" id="IPR007863">
    <property type="entry name" value="Peptidase_M16_C"/>
</dbReference>
<evidence type="ECO:0000259" key="12">
    <source>
        <dbReference type="Pfam" id="PF16187"/>
    </source>
</evidence>